<dbReference type="InterPro" id="IPR036097">
    <property type="entry name" value="HisK_dim/P_sf"/>
</dbReference>
<dbReference type="PANTHER" id="PTHR44936:SF10">
    <property type="entry name" value="SENSOR PROTEIN RSTB"/>
    <property type="match status" value="1"/>
</dbReference>
<dbReference type="Pfam" id="PF00672">
    <property type="entry name" value="HAMP"/>
    <property type="match status" value="1"/>
</dbReference>
<dbReference type="SUPFAM" id="SSF55874">
    <property type="entry name" value="ATPase domain of HSP90 chaperone/DNA topoisomerase II/histidine kinase"/>
    <property type="match status" value="1"/>
</dbReference>
<dbReference type="PROSITE" id="PS50109">
    <property type="entry name" value="HIS_KIN"/>
    <property type="match status" value="1"/>
</dbReference>
<keyword evidence="7" id="KW-0547">Nucleotide-binding</keyword>
<dbReference type="InterPro" id="IPR036890">
    <property type="entry name" value="HATPase_C_sf"/>
</dbReference>
<keyword evidence="9 13" id="KW-0067">ATP-binding</keyword>
<evidence type="ECO:0000256" key="6">
    <source>
        <dbReference type="ARBA" id="ARBA00022679"/>
    </source>
</evidence>
<evidence type="ECO:0000256" key="2">
    <source>
        <dbReference type="ARBA" id="ARBA00004651"/>
    </source>
</evidence>
<evidence type="ECO:0000313" key="13">
    <source>
        <dbReference type="EMBL" id="MDZ5763234.1"/>
    </source>
</evidence>
<dbReference type="InterPro" id="IPR050980">
    <property type="entry name" value="2C_sensor_his_kinase"/>
</dbReference>
<dbReference type="InterPro" id="IPR004358">
    <property type="entry name" value="Sig_transdc_His_kin-like_C"/>
</dbReference>
<evidence type="ECO:0000313" key="14">
    <source>
        <dbReference type="Proteomes" id="UP001288387"/>
    </source>
</evidence>
<keyword evidence="10" id="KW-0472">Membrane</keyword>
<dbReference type="InterPro" id="IPR003661">
    <property type="entry name" value="HisK_dim/P_dom"/>
</dbReference>
<dbReference type="EMBL" id="JAXRVB010000002">
    <property type="protein sequence ID" value="MDZ5763234.1"/>
    <property type="molecule type" value="Genomic_DNA"/>
</dbReference>
<dbReference type="CDD" id="cd00082">
    <property type="entry name" value="HisKA"/>
    <property type="match status" value="1"/>
</dbReference>
<evidence type="ECO:0000256" key="10">
    <source>
        <dbReference type="SAM" id="Phobius"/>
    </source>
</evidence>
<dbReference type="EC" id="2.7.13.3" evidence="3"/>
<evidence type="ECO:0000259" key="12">
    <source>
        <dbReference type="PROSITE" id="PS50885"/>
    </source>
</evidence>
<dbReference type="Pfam" id="PF02518">
    <property type="entry name" value="HATPase_c"/>
    <property type="match status" value="1"/>
</dbReference>
<dbReference type="InterPro" id="IPR005467">
    <property type="entry name" value="His_kinase_dom"/>
</dbReference>
<evidence type="ECO:0000259" key="11">
    <source>
        <dbReference type="PROSITE" id="PS50109"/>
    </source>
</evidence>
<dbReference type="GO" id="GO:0000155">
    <property type="term" value="F:phosphorelay sensor kinase activity"/>
    <property type="evidence" value="ECO:0007669"/>
    <property type="project" value="InterPro"/>
</dbReference>
<dbReference type="SMART" id="SM00304">
    <property type="entry name" value="HAMP"/>
    <property type="match status" value="1"/>
</dbReference>
<dbReference type="SUPFAM" id="SSF47384">
    <property type="entry name" value="Homodimeric domain of signal transducing histidine kinase"/>
    <property type="match status" value="1"/>
</dbReference>
<dbReference type="AlphaFoldDB" id="A0AAJ2TH95"/>
<keyword evidence="8" id="KW-0418">Kinase</keyword>
<keyword evidence="6" id="KW-0808">Transferase</keyword>
<keyword evidence="5" id="KW-0597">Phosphoprotein</keyword>
<feature type="domain" description="Histidine kinase" evidence="11">
    <location>
        <begin position="219"/>
        <end position="432"/>
    </location>
</feature>
<dbReference type="PROSITE" id="PS50885">
    <property type="entry name" value="HAMP"/>
    <property type="match status" value="1"/>
</dbReference>
<sequence>MLRFFLRLLLLASIGFGVALWTVPLLLQERFSDDADVYYRDAVRGPLFTLGELLQDRSAADRSAELQRLAPHYGPALELLASDAVQPRAEEQQVLLEYGILARNDQQDFYRLLPGHAAAPAQWLHLRLPSSPPLDPTTIALAVLLMVSVSAAFLMAWAWPTWRDLQRLAAASKRMGEGDLDARAPISPRSSVAPLARQFNQMGERIAGLVARQRELTNDVSHELRTPIARLQFELGLLAVEEDAEARRQLRQEMREDLQGLDELVGELLFEARLEHVGSRLQQEPVDARDWLHEQLRAISRDAQGSGIQCEVADGAPAQVQLHPHYMGRATLNLLRNALGHAHSRIVLQLQQQDDHWQLRVCDDGPGIAAADRERVFQPFTRLDLSRQRTTGGVGLGLAMVARIVACHRGSVRVEDSALGGASFVVRWPIPALR</sequence>
<dbReference type="SUPFAM" id="SSF158472">
    <property type="entry name" value="HAMP domain-like"/>
    <property type="match status" value="1"/>
</dbReference>
<evidence type="ECO:0000256" key="5">
    <source>
        <dbReference type="ARBA" id="ARBA00022553"/>
    </source>
</evidence>
<comment type="caution">
    <text evidence="13">The sequence shown here is derived from an EMBL/GenBank/DDBJ whole genome shotgun (WGS) entry which is preliminary data.</text>
</comment>
<evidence type="ECO:0000256" key="8">
    <source>
        <dbReference type="ARBA" id="ARBA00022777"/>
    </source>
</evidence>
<dbReference type="SMART" id="SM00388">
    <property type="entry name" value="HisKA"/>
    <property type="match status" value="1"/>
</dbReference>
<accession>A0AAJ2TH95</accession>
<evidence type="ECO:0000256" key="9">
    <source>
        <dbReference type="ARBA" id="ARBA00022840"/>
    </source>
</evidence>
<comment type="subcellular location">
    <subcellularLocation>
        <location evidence="2">Cell membrane</location>
        <topology evidence="2">Multi-pass membrane protein</topology>
    </subcellularLocation>
</comment>
<dbReference type="Gene3D" id="3.30.565.10">
    <property type="entry name" value="Histidine kinase-like ATPase, C-terminal domain"/>
    <property type="match status" value="1"/>
</dbReference>
<dbReference type="SMART" id="SM00387">
    <property type="entry name" value="HATPase_c"/>
    <property type="match status" value="1"/>
</dbReference>
<dbReference type="Pfam" id="PF00512">
    <property type="entry name" value="HisKA"/>
    <property type="match status" value="1"/>
</dbReference>
<name>A0AAJ2TH95_STEMA</name>
<dbReference type="Gene3D" id="1.10.287.130">
    <property type="match status" value="1"/>
</dbReference>
<keyword evidence="10" id="KW-1133">Transmembrane helix</keyword>
<reference evidence="13" key="1">
    <citation type="submission" date="2023-12" db="EMBL/GenBank/DDBJ databases">
        <title>'Antibacterial potential of Stenotrophomonas maltophilia cystic fibrosis isolates' (manuscript under preparation).</title>
        <authorList>
            <person name="Crisan C.V."/>
            <person name="Pettis M."/>
            <person name="Goldberg J.B."/>
        </authorList>
    </citation>
    <scope>NUCLEOTIDE SEQUENCE</scope>
    <source>
        <strain evidence="13">CCV129</strain>
    </source>
</reference>
<feature type="domain" description="HAMP" evidence="12">
    <location>
        <begin position="159"/>
        <end position="211"/>
    </location>
</feature>
<evidence type="ECO:0000256" key="3">
    <source>
        <dbReference type="ARBA" id="ARBA00012438"/>
    </source>
</evidence>
<dbReference type="Proteomes" id="UP001288387">
    <property type="component" value="Unassembled WGS sequence"/>
</dbReference>
<feature type="transmembrane region" description="Helical" evidence="10">
    <location>
        <begin position="139"/>
        <end position="159"/>
    </location>
</feature>
<dbReference type="GO" id="GO:0005524">
    <property type="term" value="F:ATP binding"/>
    <property type="evidence" value="ECO:0007669"/>
    <property type="project" value="UniProtKB-KW"/>
</dbReference>
<dbReference type="InterPro" id="IPR003660">
    <property type="entry name" value="HAMP_dom"/>
</dbReference>
<gene>
    <name evidence="13" type="ORF">U4I38_01995</name>
</gene>
<keyword evidence="10" id="KW-0812">Transmembrane</keyword>
<protein>
    <recommendedName>
        <fullName evidence="3">histidine kinase</fullName>
        <ecNumber evidence="3">2.7.13.3</ecNumber>
    </recommendedName>
</protein>
<dbReference type="PRINTS" id="PR00344">
    <property type="entry name" value="BCTRLSENSOR"/>
</dbReference>
<evidence type="ECO:0000256" key="1">
    <source>
        <dbReference type="ARBA" id="ARBA00000085"/>
    </source>
</evidence>
<evidence type="ECO:0000256" key="4">
    <source>
        <dbReference type="ARBA" id="ARBA00022475"/>
    </source>
</evidence>
<dbReference type="PANTHER" id="PTHR44936">
    <property type="entry name" value="SENSOR PROTEIN CREC"/>
    <property type="match status" value="1"/>
</dbReference>
<proteinExistence type="predicted"/>
<dbReference type="GO" id="GO:0005886">
    <property type="term" value="C:plasma membrane"/>
    <property type="evidence" value="ECO:0007669"/>
    <property type="project" value="UniProtKB-SubCell"/>
</dbReference>
<keyword evidence="4" id="KW-1003">Cell membrane</keyword>
<dbReference type="CDD" id="cd06225">
    <property type="entry name" value="HAMP"/>
    <property type="match status" value="1"/>
</dbReference>
<dbReference type="RefSeq" id="WP_099553320.1">
    <property type="nucleotide sequence ID" value="NZ_JAKJQX010000016.1"/>
</dbReference>
<dbReference type="InterPro" id="IPR003594">
    <property type="entry name" value="HATPase_dom"/>
</dbReference>
<evidence type="ECO:0000256" key="7">
    <source>
        <dbReference type="ARBA" id="ARBA00022741"/>
    </source>
</evidence>
<comment type="catalytic activity">
    <reaction evidence="1">
        <text>ATP + protein L-histidine = ADP + protein N-phospho-L-histidine.</text>
        <dbReference type="EC" id="2.7.13.3"/>
    </reaction>
</comment>
<organism evidence="13 14">
    <name type="scientific">Stenotrophomonas maltophilia</name>
    <name type="common">Pseudomonas maltophilia</name>
    <name type="synonym">Xanthomonas maltophilia</name>
    <dbReference type="NCBI Taxonomy" id="40324"/>
    <lineage>
        <taxon>Bacteria</taxon>
        <taxon>Pseudomonadati</taxon>
        <taxon>Pseudomonadota</taxon>
        <taxon>Gammaproteobacteria</taxon>
        <taxon>Lysobacterales</taxon>
        <taxon>Lysobacteraceae</taxon>
        <taxon>Stenotrophomonas</taxon>
        <taxon>Stenotrophomonas maltophilia group</taxon>
    </lineage>
</organism>